<evidence type="ECO:0000256" key="1">
    <source>
        <dbReference type="SAM" id="Phobius"/>
    </source>
</evidence>
<dbReference type="AlphaFoldDB" id="A0A6G0U2G4"/>
<dbReference type="EMBL" id="VYZN01000009">
    <property type="protein sequence ID" value="KAE9542970.1"/>
    <property type="molecule type" value="Genomic_DNA"/>
</dbReference>
<keyword evidence="1" id="KW-1133">Transmembrane helix</keyword>
<comment type="caution">
    <text evidence="2">The sequence shown here is derived from an EMBL/GenBank/DDBJ whole genome shotgun (WGS) entry which is preliminary data.</text>
</comment>
<protein>
    <submittedName>
        <fullName evidence="2">Uncharacterized protein</fullName>
    </submittedName>
</protein>
<name>A0A6G0U2G4_APHGL</name>
<accession>A0A6G0U2G4</accession>
<sequence length="204" mass="24189">MLQIIYRLILFNQDDIAMFLSYALCCRDTIQVADIIWIGLSFIRGSLHLIKHIVKSTGLSLQSSRVRYTVVLEALMIYFIYKSMIIYFNGIRLLKYNTIIYIFDNNNSKYKSCLMDSCDDIVRFLRSRIEWQTKLINFIRQQHIYISTFYSLVPSKNMINMLENREGDTNNKELQDMFEIGTITNLIKDQIIQWCGHIIRLIEN</sequence>
<organism evidence="2 3">
    <name type="scientific">Aphis glycines</name>
    <name type="common">Soybean aphid</name>
    <dbReference type="NCBI Taxonomy" id="307491"/>
    <lineage>
        <taxon>Eukaryota</taxon>
        <taxon>Metazoa</taxon>
        <taxon>Ecdysozoa</taxon>
        <taxon>Arthropoda</taxon>
        <taxon>Hexapoda</taxon>
        <taxon>Insecta</taxon>
        <taxon>Pterygota</taxon>
        <taxon>Neoptera</taxon>
        <taxon>Paraneoptera</taxon>
        <taxon>Hemiptera</taxon>
        <taxon>Sternorrhyncha</taxon>
        <taxon>Aphidomorpha</taxon>
        <taxon>Aphidoidea</taxon>
        <taxon>Aphididae</taxon>
        <taxon>Aphidini</taxon>
        <taxon>Aphis</taxon>
        <taxon>Aphis</taxon>
    </lineage>
</organism>
<keyword evidence="1" id="KW-0472">Membrane</keyword>
<keyword evidence="1" id="KW-0812">Transmembrane</keyword>
<evidence type="ECO:0000313" key="3">
    <source>
        <dbReference type="Proteomes" id="UP000475862"/>
    </source>
</evidence>
<evidence type="ECO:0000313" key="2">
    <source>
        <dbReference type="EMBL" id="KAE9542970.1"/>
    </source>
</evidence>
<feature type="transmembrane region" description="Helical" evidence="1">
    <location>
        <begin position="68"/>
        <end position="88"/>
    </location>
</feature>
<gene>
    <name evidence="2" type="ORF">AGLY_002881</name>
</gene>
<proteinExistence type="predicted"/>
<keyword evidence="3" id="KW-1185">Reference proteome</keyword>
<reference evidence="2 3" key="1">
    <citation type="submission" date="2019-08" db="EMBL/GenBank/DDBJ databases">
        <title>The genome of the soybean aphid Biotype 1, its phylome, world population structure and adaptation to the North American continent.</title>
        <authorList>
            <person name="Giordano R."/>
            <person name="Donthu R.K."/>
            <person name="Hernandez A.G."/>
            <person name="Wright C.L."/>
            <person name="Zimin A.V."/>
        </authorList>
    </citation>
    <scope>NUCLEOTIDE SEQUENCE [LARGE SCALE GENOMIC DNA]</scope>
    <source>
        <tissue evidence="2">Whole aphids</tissue>
    </source>
</reference>
<dbReference type="Proteomes" id="UP000475862">
    <property type="component" value="Unassembled WGS sequence"/>
</dbReference>